<protein>
    <recommendedName>
        <fullName evidence="1">Protein kinase domain-containing protein</fullName>
    </recommendedName>
</protein>
<dbReference type="InterPro" id="IPR051681">
    <property type="entry name" value="Ser/Thr_Kinases-Pseudokinases"/>
</dbReference>
<evidence type="ECO:0000313" key="2">
    <source>
        <dbReference type="EMBL" id="KIO24527.1"/>
    </source>
</evidence>
<reference evidence="3" key="2">
    <citation type="submission" date="2015-01" db="EMBL/GenBank/DDBJ databases">
        <title>Evolutionary Origins and Diversification of the Mycorrhizal Mutualists.</title>
        <authorList>
            <consortium name="DOE Joint Genome Institute"/>
            <consortium name="Mycorrhizal Genomics Consortium"/>
            <person name="Kohler A."/>
            <person name="Kuo A."/>
            <person name="Nagy L.G."/>
            <person name="Floudas D."/>
            <person name="Copeland A."/>
            <person name="Barry K.W."/>
            <person name="Cichocki N."/>
            <person name="Veneault-Fourrey C."/>
            <person name="LaButti K."/>
            <person name="Lindquist E.A."/>
            <person name="Lipzen A."/>
            <person name="Lundell T."/>
            <person name="Morin E."/>
            <person name="Murat C."/>
            <person name="Riley R."/>
            <person name="Ohm R."/>
            <person name="Sun H."/>
            <person name="Tunlid A."/>
            <person name="Henrissat B."/>
            <person name="Grigoriev I.V."/>
            <person name="Hibbett D.S."/>
            <person name="Martin F."/>
        </authorList>
    </citation>
    <scope>NUCLEOTIDE SEQUENCE [LARGE SCALE GENOMIC DNA]</scope>
    <source>
        <strain evidence="3">MUT 4182</strain>
    </source>
</reference>
<dbReference type="HOGENOM" id="CLU_000288_7_18_1"/>
<accession>A0A0C3LT17</accession>
<dbReference type="GO" id="GO:0005524">
    <property type="term" value="F:ATP binding"/>
    <property type="evidence" value="ECO:0007669"/>
    <property type="project" value="InterPro"/>
</dbReference>
<dbReference type="InterPro" id="IPR008271">
    <property type="entry name" value="Ser/Thr_kinase_AS"/>
</dbReference>
<sequence>LQRIKREMLVWSQTRHKNLQPLLGYRSEPHPRLISPWCRHGNLTDYVRANPELSRLDKIRLIHQAACGLDYLHSRTPPICHADIKPENVLINVSLEAALSDFGLSRVLQGLGVPSQFTTSETVKGTRNYMAGELFSGEKPTLNSDVFAFGGLILTVMSGKPPFRDLHEASILFRVMNDQPPRPEEHPDLSSSDPLWSLMRRCWKASPSARPT</sequence>
<dbReference type="InterPro" id="IPR001245">
    <property type="entry name" value="Ser-Thr/Tyr_kinase_cat_dom"/>
</dbReference>
<dbReference type="PROSITE" id="PS50011">
    <property type="entry name" value="PROTEIN_KINASE_DOM"/>
    <property type="match status" value="1"/>
</dbReference>
<feature type="non-terminal residue" evidence="2">
    <location>
        <position position="1"/>
    </location>
</feature>
<dbReference type="Gene3D" id="1.10.510.10">
    <property type="entry name" value="Transferase(Phosphotransferase) domain 1"/>
    <property type="match status" value="1"/>
</dbReference>
<feature type="non-terminal residue" evidence="2">
    <location>
        <position position="212"/>
    </location>
</feature>
<dbReference type="Proteomes" id="UP000054248">
    <property type="component" value="Unassembled WGS sequence"/>
</dbReference>
<dbReference type="AlphaFoldDB" id="A0A0C3LT17"/>
<evidence type="ECO:0000259" key="1">
    <source>
        <dbReference type="PROSITE" id="PS50011"/>
    </source>
</evidence>
<reference evidence="2 3" key="1">
    <citation type="submission" date="2014-04" db="EMBL/GenBank/DDBJ databases">
        <authorList>
            <consortium name="DOE Joint Genome Institute"/>
            <person name="Kuo A."/>
            <person name="Girlanda M."/>
            <person name="Perotto S."/>
            <person name="Kohler A."/>
            <person name="Nagy L.G."/>
            <person name="Floudas D."/>
            <person name="Copeland A."/>
            <person name="Barry K.W."/>
            <person name="Cichocki N."/>
            <person name="Veneault-Fourrey C."/>
            <person name="LaButti K."/>
            <person name="Lindquist E.A."/>
            <person name="Lipzen A."/>
            <person name="Lundell T."/>
            <person name="Morin E."/>
            <person name="Murat C."/>
            <person name="Sun H."/>
            <person name="Tunlid A."/>
            <person name="Henrissat B."/>
            <person name="Grigoriev I.V."/>
            <person name="Hibbett D.S."/>
            <person name="Martin F."/>
            <person name="Nordberg H.P."/>
            <person name="Cantor M.N."/>
            <person name="Hua S.X."/>
        </authorList>
    </citation>
    <scope>NUCLEOTIDE SEQUENCE [LARGE SCALE GENOMIC DNA]</scope>
    <source>
        <strain evidence="2 3">MUT 4182</strain>
    </source>
</reference>
<dbReference type="InterPro" id="IPR011009">
    <property type="entry name" value="Kinase-like_dom_sf"/>
</dbReference>
<name>A0A0C3LT17_9AGAM</name>
<gene>
    <name evidence="2" type="ORF">M407DRAFT_45629</name>
</gene>
<dbReference type="Pfam" id="PF07714">
    <property type="entry name" value="PK_Tyr_Ser-Thr"/>
    <property type="match status" value="1"/>
</dbReference>
<dbReference type="OrthoDB" id="346907at2759"/>
<dbReference type="GO" id="GO:0004674">
    <property type="term" value="F:protein serine/threonine kinase activity"/>
    <property type="evidence" value="ECO:0007669"/>
    <property type="project" value="TreeGrafter"/>
</dbReference>
<feature type="domain" description="Protein kinase" evidence="1">
    <location>
        <begin position="1"/>
        <end position="212"/>
    </location>
</feature>
<dbReference type="SMART" id="SM00220">
    <property type="entry name" value="S_TKc"/>
    <property type="match status" value="1"/>
</dbReference>
<proteinExistence type="predicted"/>
<dbReference type="PROSITE" id="PS00108">
    <property type="entry name" value="PROTEIN_KINASE_ST"/>
    <property type="match status" value="1"/>
</dbReference>
<evidence type="ECO:0000313" key="3">
    <source>
        <dbReference type="Proteomes" id="UP000054248"/>
    </source>
</evidence>
<keyword evidence="3" id="KW-1185">Reference proteome</keyword>
<organism evidence="2 3">
    <name type="scientific">Tulasnella calospora MUT 4182</name>
    <dbReference type="NCBI Taxonomy" id="1051891"/>
    <lineage>
        <taxon>Eukaryota</taxon>
        <taxon>Fungi</taxon>
        <taxon>Dikarya</taxon>
        <taxon>Basidiomycota</taxon>
        <taxon>Agaricomycotina</taxon>
        <taxon>Agaricomycetes</taxon>
        <taxon>Cantharellales</taxon>
        <taxon>Tulasnellaceae</taxon>
        <taxon>Tulasnella</taxon>
    </lineage>
</organism>
<dbReference type="PANTHER" id="PTHR44329">
    <property type="entry name" value="SERINE/THREONINE-PROTEIN KINASE TNNI3K-RELATED"/>
    <property type="match status" value="1"/>
</dbReference>
<dbReference type="EMBL" id="KN823059">
    <property type="protein sequence ID" value="KIO24527.1"/>
    <property type="molecule type" value="Genomic_DNA"/>
</dbReference>
<dbReference type="InterPro" id="IPR000719">
    <property type="entry name" value="Prot_kinase_dom"/>
</dbReference>
<dbReference type="SUPFAM" id="SSF56112">
    <property type="entry name" value="Protein kinase-like (PK-like)"/>
    <property type="match status" value="1"/>
</dbReference>